<keyword evidence="2" id="KW-1185">Reference proteome</keyword>
<name>A0A0A8X5B7_MESS1</name>
<comment type="caution">
    <text evidence="1">The sequence shown here is derived from an EMBL/GenBank/DDBJ whole genome shotgun (WGS) entry which is preliminary data.</text>
</comment>
<dbReference type="EMBL" id="BASE01000075">
    <property type="protein sequence ID" value="GAM15185.1"/>
    <property type="molecule type" value="Genomic_DNA"/>
</dbReference>
<dbReference type="Pfam" id="PF10732">
    <property type="entry name" value="DUF2524"/>
    <property type="match status" value="1"/>
</dbReference>
<dbReference type="OrthoDB" id="2970872at2"/>
<accession>A0A0A8X5B7</accession>
<gene>
    <name evidence="1" type="ORF">SAMD00020551_3341</name>
</gene>
<sequence length="87" mass="10080">MATRQSVDQLLQQCEDAINLAQDQYKDAATQQHYNDGNYTNALQALEDAYNDLAKLSFSANSQQREQLHRMRLQLQQVQNNMILLDH</sequence>
<dbReference type="RefSeq" id="WP_041966868.1">
    <property type="nucleotide sequence ID" value="NZ_BASE01000075.1"/>
</dbReference>
<evidence type="ECO:0008006" key="3">
    <source>
        <dbReference type="Google" id="ProtNLM"/>
    </source>
</evidence>
<dbReference type="Proteomes" id="UP000031014">
    <property type="component" value="Unassembled WGS sequence"/>
</dbReference>
<protein>
    <recommendedName>
        <fullName evidence="3">DUF2524 domain-containing protein</fullName>
    </recommendedName>
</protein>
<evidence type="ECO:0000313" key="1">
    <source>
        <dbReference type="EMBL" id="GAM15185.1"/>
    </source>
</evidence>
<dbReference type="STRING" id="1321606.SAMD00020551_3341"/>
<dbReference type="InterPro" id="IPR019668">
    <property type="entry name" value="Uncharacterised_YtzC"/>
</dbReference>
<reference evidence="1 2" key="1">
    <citation type="submission" date="2013-06" db="EMBL/GenBank/DDBJ databases">
        <title>Whole genome shotgun sequence of Bacillus selenatarsenatis SF-1.</title>
        <authorList>
            <person name="Kuroda M."/>
            <person name="Sei K."/>
            <person name="Yamashita M."/>
            <person name="Ike M."/>
        </authorList>
    </citation>
    <scope>NUCLEOTIDE SEQUENCE [LARGE SCALE GENOMIC DNA]</scope>
    <source>
        <strain evidence="1 2">SF-1</strain>
    </source>
</reference>
<dbReference type="AlphaFoldDB" id="A0A0A8X5B7"/>
<proteinExistence type="predicted"/>
<evidence type="ECO:0000313" key="2">
    <source>
        <dbReference type="Proteomes" id="UP000031014"/>
    </source>
</evidence>
<organism evidence="1 2">
    <name type="scientific">Mesobacillus selenatarsenatis (strain DSM 18680 / JCM 14380 / FERM P-15431 / SF-1)</name>
    <dbReference type="NCBI Taxonomy" id="1321606"/>
    <lineage>
        <taxon>Bacteria</taxon>
        <taxon>Bacillati</taxon>
        <taxon>Bacillota</taxon>
        <taxon>Bacilli</taxon>
        <taxon>Bacillales</taxon>
        <taxon>Bacillaceae</taxon>
        <taxon>Mesobacillus</taxon>
    </lineage>
</organism>